<evidence type="ECO:0000256" key="1">
    <source>
        <dbReference type="SAM" id="Coils"/>
    </source>
</evidence>
<dbReference type="KEGG" id="faf:OE104_01645"/>
<dbReference type="SUPFAM" id="SSF57997">
    <property type="entry name" value="Tropomyosin"/>
    <property type="match status" value="1"/>
</dbReference>
<gene>
    <name evidence="2" type="ORF">OE104_01645</name>
</gene>
<organism evidence="2 3">
    <name type="scientific">Fervidibacillus albus</name>
    <dbReference type="NCBI Taxonomy" id="2980026"/>
    <lineage>
        <taxon>Bacteria</taxon>
        <taxon>Bacillati</taxon>
        <taxon>Bacillota</taxon>
        <taxon>Bacilli</taxon>
        <taxon>Bacillales</taxon>
        <taxon>Bacillaceae</taxon>
        <taxon>Fervidibacillus</taxon>
    </lineage>
</organism>
<sequence length="85" mass="10169">MMDMMDYYRQQPFSQPPFFQQFPGGFDGQMIPGTQGVFPGGPGYSNQLDRLEKRVNRLERRVDQLERQVNQLDRRLRRVERQLGY</sequence>
<keyword evidence="1" id="KW-0175">Coiled coil</keyword>
<dbReference type="RefSeq" id="WP_275417858.1">
    <property type="nucleotide sequence ID" value="NZ_CP106878.1"/>
</dbReference>
<dbReference type="AlphaFoldDB" id="A0A9E8LUU1"/>
<accession>A0A9E8LUU1</accession>
<dbReference type="Proteomes" id="UP001164718">
    <property type="component" value="Chromosome"/>
</dbReference>
<name>A0A9E8LUU1_9BACI</name>
<evidence type="ECO:0000313" key="3">
    <source>
        <dbReference type="Proteomes" id="UP001164718"/>
    </source>
</evidence>
<proteinExistence type="predicted"/>
<feature type="coiled-coil region" evidence="1">
    <location>
        <begin position="41"/>
        <end position="82"/>
    </location>
</feature>
<reference evidence="2" key="1">
    <citation type="submission" date="2022-09" db="EMBL/GenBank/DDBJ databases">
        <title>Complete Genomes of Fervidibacillus albus and Fervidibacillus halotolerans isolated from tidal flat sediments.</title>
        <authorList>
            <person name="Kwon K.K."/>
            <person name="Yang S.-H."/>
            <person name="Park M.J."/>
            <person name="Oh H.-M."/>
        </authorList>
    </citation>
    <scope>NUCLEOTIDE SEQUENCE</scope>
    <source>
        <strain evidence="2">MEBiC13591</strain>
    </source>
</reference>
<dbReference type="Gene3D" id="1.20.1270.70">
    <property type="entry name" value="Designed single chain three-helix bundle"/>
    <property type="match status" value="1"/>
</dbReference>
<dbReference type="EMBL" id="CP106878">
    <property type="protein sequence ID" value="WAA10073.1"/>
    <property type="molecule type" value="Genomic_DNA"/>
</dbReference>
<protein>
    <submittedName>
        <fullName evidence="2">Uncharacterized protein</fullName>
    </submittedName>
</protein>
<evidence type="ECO:0000313" key="2">
    <source>
        <dbReference type="EMBL" id="WAA10073.1"/>
    </source>
</evidence>
<keyword evidence="3" id="KW-1185">Reference proteome</keyword>